<dbReference type="Pfam" id="PF01108">
    <property type="entry name" value="Tissue_fac"/>
    <property type="match status" value="1"/>
</dbReference>
<evidence type="ECO:0000313" key="5">
    <source>
        <dbReference type="Proteomes" id="UP000265140"/>
    </source>
</evidence>
<sequence length="265" mass="29468">MSPLTLLLLCTPLVVSMLPAPTNVSIVSFNLEHTLIWLPGQGSPVNSHFTVQFSLKNFRWRTVKRCAGLTTQSCDLTNTWKDSFMHYQARVQAFTPSQKSNWTLSMFFNPLTDTVFSPPLVSVSGCGNCLRLNITWPTLKGMQHPLKLLFYRSFTCQVRRTRDGSQFSLTVTGDTVVRYLEPRAEYCVTVTPAMAFGAHSVPAKPRCAFTSPADVNKMTVLLSGLCAFSLLVALCCGVLVYIGHLLYLHSPVLKTFLWSLYSAIG</sequence>
<keyword evidence="1" id="KW-0472">Membrane</keyword>
<dbReference type="InterPro" id="IPR050650">
    <property type="entry name" value="Type-II_Cytokine-TF_Rcpt"/>
</dbReference>
<dbReference type="InParanoid" id="A0A3P8YIA2"/>
<keyword evidence="2" id="KW-0732">Signal</keyword>
<dbReference type="PROSITE" id="PS50853">
    <property type="entry name" value="FN3"/>
    <property type="match status" value="1"/>
</dbReference>
<dbReference type="Ensembl" id="ENSELUT00000025036.3">
    <property type="protein sequence ID" value="ENSELUP00000015851.2"/>
    <property type="gene ID" value="ENSELUG00000015757.3"/>
</dbReference>
<dbReference type="AlphaFoldDB" id="A0A3P8YIA2"/>
<feature type="domain" description="Fibronectin type-III" evidence="3">
    <location>
        <begin position="18"/>
        <end position="114"/>
    </location>
</feature>
<dbReference type="InterPro" id="IPR015373">
    <property type="entry name" value="Interferon/interleukin_rcp_dom"/>
</dbReference>
<reference evidence="4" key="3">
    <citation type="submission" date="2025-08" db="UniProtKB">
        <authorList>
            <consortium name="Ensembl"/>
        </authorList>
    </citation>
    <scope>IDENTIFICATION</scope>
</reference>
<feature type="chain" id="PRO_5030079122" description="Fibronectin type-III domain-containing protein" evidence="2">
    <location>
        <begin position="17"/>
        <end position="265"/>
    </location>
</feature>
<evidence type="ECO:0000313" key="4">
    <source>
        <dbReference type="Ensembl" id="ENSELUP00000015851.2"/>
    </source>
</evidence>
<reference evidence="5" key="1">
    <citation type="journal article" date="2014" name="PLoS ONE">
        <title>The genome and linkage map of the northern pike (Esox lucius): conserved synteny revealed between the salmonid sister group and the Neoteleostei.</title>
        <authorList>
            <person name="Rondeau E.B."/>
            <person name="Minkley D.R."/>
            <person name="Leong J.S."/>
            <person name="Messmer A.M."/>
            <person name="Jantzen J.R."/>
            <person name="von Schalburg K.R."/>
            <person name="Lemon C."/>
            <person name="Bird N.H."/>
            <person name="Koop B.F."/>
        </authorList>
    </citation>
    <scope>NUCLEOTIDE SEQUENCE</scope>
</reference>
<dbReference type="InterPro" id="IPR036116">
    <property type="entry name" value="FN3_sf"/>
</dbReference>
<keyword evidence="1" id="KW-1133">Transmembrane helix</keyword>
<protein>
    <recommendedName>
        <fullName evidence="3">Fibronectin type-III domain-containing protein</fullName>
    </recommendedName>
</protein>
<evidence type="ECO:0000259" key="3">
    <source>
        <dbReference type="PROSITE" id="PS50853"/>
    </source>
</evidence>
<keyword evidence="5" id="KW-1185">Reference proteome</keyword>
<feature type="signal peptide" evidence="2">
    <location>
        <begin position="1"/>
        <end position="16"/>
    </location>
</feature>
<keyword evidence="1" id="KW-0812">Transmembrane</keyword>
<dbReference type="OMA" id="PCSNIAL"/>
<dbReference type="PANTHER" id="PTHR20859">
    <property type="entry name" value="INTERFERON/INTERLEUKIN RECEPTOR"/>
    <property type="match status" value="1"/>
</dbReference>
<proteinExistence type="predicted"/>
<dbReference type="InterPro" id="IPR013783">
    <property type="entry name" value="Ig-like_fold"/>
</dbReference>
<dbReference type="Bgee" id="ENSELUG00000015757">
    <property type="expression patterns" value="Expressed in testis and 10 other cell types or tissues"/>
</dbReference>
<reference evidence="4" key="4">
    <citation type="submission" date="2025-09" db="UniProtKB">
        <authorList>
            <consortium name="Ensembl"/>
        </authorList>
    </citation>
    <scope>IDENTIFICATION</scope>
</reference>
<dbReference type="GO" id="GO:0004896">
    <property type="term" value="F:cytokine receptor activity"/>
    <property type="evidence" value="ECO:0007669"/>
    <property type="project" value="TreeGrafter"/>
</dbReference>
<dbReference type="GO" id="GO:0005886">
    <property type="term" value="C:plasma membrane"/>
    <property type="evidence" value="ECO:0007669"/>
    <property type="project" value="TreeGrafter"/>
</dbReference>
<dbReference type="Pfam" id="PF09294">
    <property type="entry name" value="Interfer-bind"/>
    <property type="match status" value="1"/>
</dbReference>
<dbReference type="STRING" id="8010.ENSELUP00000015851"/>
<dbReference type="GeneTree" id="ENSGT00940000157314"/>
<evidence type="ECO:0000256" key="1">
    <source>
        <dbReference type="SAM" id="Phobius"/>
    </source>
</evidence>
<dbReference type="Gene3D" id="2.60.40.10">
    <property type="entry name" value="Immunoglobulins"/>
    <property type="match status" value="1"/>
</dbReference>
<feature type="transmembrane region" description="Helical" evidence="1">
    <location>
        <begin position="220"/>
        <end position="248"/>
    </location>
</feature>
<evidence type="ECO:0000256" key="2">
    <source>
        <dbReference type="SAM" id="SignalP"/>
    </source>
</evidence>
<accession>A0A3P8YIA2</accession>
<dbReference type="Proteomes" id="UP000265140">
    <property type="component" value="Chromosome 20"/>
</dbReference>
<dbReference type="PANTHER" id="PTHR20859:SF53">
    <property type="entry name" value="INTERLEUKIN-22 RECEPTOR SUBUNIT ALPHA-1"/>
    <property type="match status" value="1"/>
</dbReference>
<dbReference type="InterPro" id="IPR003961">
    <property type="entry name" value="FN3_dom"/>
</dbReference>
<name>A0A3P8YIA2_ESOLU</name>
<organism evidence="4 5">
    <name type="scientific">Esox lucius</name>
    <name type="common">Northern pike</name>
    <dbReference type="NCBI Taxonomy" id="8010"/>
    <lineage>
        <taxon>Eukaryota</taxon>
        <taxon>Metazoa</taxon>
        <taxon>Chordata</taxon>
        <taxon>Craniata</taxon>
        <taxon>Vertebrata</taxon>
        <taxon>Euteleostomi</taxon>
        <taxon>Actinopterygii</taxon>
        <taxon>Neopterygii</taxon>
        <taxon>Teleostei</taxon>
        <taxon>Protacanthopterygii</taxon>
        <taxon>Esociformes</taxon>
        <taxon>Esocidae</taxon>
        <taxon>Esox</taxon>
    </lineage>
</organism>
<dbReference type="SUPFAM" id="SSF49265">
    <property type="entry name" value="Fibronectin type III"/>
    <property type="match status" value="2"/>
</dbReference>
<reference evidence="4" key="2">
    <citation type="submission" date="2020-02" db="EMBL/GenBank/DDBJ databases">
        <title>Esox lucius (northern pike) genome, fEsoLuc1, primary haplotype.</title>
        <authorList>
            <person name="Myers G."/>
            <person name="Karagic N."/>
            <person name="Meyer A."/>
            <person name="Pippel M."/>
            <person name="Reichard M."/>
            <person name="Winkler S."/>
            <person name="Tracey A."/>
            <person name="Sims Y."/>
            <person name="Howe K."/>
            <person name="Rhie A."/>
            <person name="Formenti G."/>
            <person name="Durbin R."/>
            <person name="Fedrigo O."/>
            <person name="Jarvis E.D."/>
        </authorList>
    </citation>
    <scope>NUCLEOTIDE SEQUENCE [LARGE SCALE GENOMIC DNA]</scope>
</reference>